<proteinExistence type="predicted"/>
<dbReference type="Proteomes" id="UP000005666">
    <property type="component" value="Chromosome 10"/>
</dbReference>
<evidence type="ECO:0000313" key="1">
    <source>
        <dbReference type="EMBL" id="CCE64957.1"/>
    </source>
</evidence>
<dbReference type="RefSeq" id="XP_003687391.1">
    <property type="nucleotide sequence ID" value="XM_003687343.1"/>
</dbReference>
<evidence type="ECO:0000313" key="2">
    <source>
        <dbReference type="Proteomes" id="UP000005666"/>
    </source>
</evidence>
<dbReference type="OMA" id="WANEMIM"/>
<accession>G8BYL5</accession>
<reference evidence="1 2" key="1">
    <citation type="journal article" date="2011" name="Proc. Natl. Acad. Sci. U.S.A.">
        <title>Evolutionary erosion of yeast sex chromosomes by mating-type switching accidents.</title>
        <authorList>
            <person name="Gordon J.L."/>
            <person name="Armisen D."/>
            <person name="Proux-Wera E."/>
            <person name="Oheigeartaigh S.S."/>
            <person name="Byrne K.P."/>
            <person name="Wolfe K.H."/>
        </authorList>
    </citation>
    <scope>NUCLEOTIDE SEQUENCE [LARGE SCALE GENOMIC DNA]</scope>
    <source>
        <strain evidence="2">ATCC 24235 / CBS 4417 / NBRC 1672 / NRRL Y-8282 / UCD 70-5</strain>
    </source>
</reference>
<sequence length="220" mass="26082">MLHESLDDLALTKDNIIFFDNFNNYEKQAIDYFTYSPENIDYNLTYAKYFNVLNTYKSNIYNEKIRLPSCSSDDPLDYTIYLKRLINCVFRKWSMKLFNRKDKVDPLDINWKKDSDITVLYGPDLALSDFKYIDINIAPNKSESPNDDIYDKRMSPMTNNDFLECNDHLSRSTSVASSTSSNNNSCNKNLQFKDTVLRRYIYSKGNHYDFRVMINDYKQY</sequence>
<dbReference type="KEGG" id="tpf:TPHA_0J01350"/>
<gene>
    <name evidence="1" type="primary">TPHA0J01350</name>
    <name evidence="1" type="ordered locus">TPHA_0J01350</name>
</gene>
<dbReference type="AlphaFoldDB" id="G8BYL5"/>
<organism evidence="1 2">
    <name type="scientific">Tetrapisispora phaffii (strain ATCC 24235 / CBS 4417 / NBRC 1672 / NRRL Y-8282 / UCD 70-5)</name>
    <name type="common">Yeast</name>
    <name type="synonym">Fabospora phaffii</name>
    <dbReference type="NCBI Taxonomy" id="1071381"/>
    <lineage>
        <taxon>Eukaryota</taxon>
        <taxon>Fungi</taxon>
        <taxon>Dikarya</taxon>
        <taxon>Ascomycota</taxon>
        <taxon>Saccharomycotina</taxon>
        <taxon>Saccharomycetes</taxon>
        <taxon>Saccharomycetales</taxon>
        <taxon>Saccharomycetaceae</taxon>
        <taxon>Tetrapisispora</taxon>
    </lineage>
</organism>
<dbReference type="GeneID" id="11533065"/>
<dbReference type="eggNOG" id="ENOG502RYV2">
    <property type="taxonomic scope" value="Eukaryota"/>
</dbReference>
<dbReference type="OrthoDB" id="5563539at2759"/>
<dbReference type="EMBL" id="HE612865">
    <property type="protein sequence ID" value="CCE64957.1"/>
    <property type="molecule type" value="Genomic_DNA"/>
</dbReference>
<keyword evidence="2" id="KW-1185">Reference proteome</keyword>
<name>G8BYL5_TETPH</name>
<dbReference type="HOGENOM" id="CLU_058084_1_0_1"/>
<protein>
    <submittedName>
        <fullName evidence="1">Uncharacterized protein</fullName>
    </submittedName>
</protein>